<evidence type="ECO:0000313" key="1">
    <source>
        <dbReference type="EMBL" id="OGZ03993.1"/>
    </source>
</evidence>
<name>A0A1G2CRI5_9BACT</name>
<accession>A0A1G2CRI5</accession>
<organism evidence="1 2">
    <name type="scientific">Candidatus Lloydbacteria bacterium RIFCSPHIGHO2_01_FULL_41_20</name>
    <dbReference type="NCBI Taxonomy" id="1798657"/>
    <lineage>
        <taxon>Bacteria</taxon>
        <taxon>Candidatus Lloydiibacteriota</taxon>
    </lineage>
</organism>
<dbReference type="STRING" id="1798657.A2648_00115"/>
<dbReference type="Proteomes" id="UP000178841">
    <property type="component" value="Unassembled WGS sequence"/>
</dbReference>
<comment type="caution">
    <text evidence="1">The sequence shown here is derived from an EMBL/GenBank/DDBJ whole genome shotgun (WGS) entry which is preliminary data.</text>
</comment>
<dbReference type="EMBL" id="MHLH01000012">
    <property type="protein sequence ID" value="OGZ03993.1"/>
    <property type="molecule type" value="Genomic_DNA"/>
</dbReference>
<reference evidence="1 2" key="1">
    <citation type="journal article" date="2016" name="Nat. Commun.">
        <title>Thousands of microbial genomes shed light on interconnected biogeochemical processes in an aquifer system.</title>
        <authorList>
            <person name="Anantharaman K."/>
            <person name="Brown C.T."/>
            <person name="Hug L.A."/>
            <person name="Sharon I."/>
            <person name="Castelle C.J."/>
            <person name="Probst A.J."/>
            <person name="Thomas B.C."/>
            <person name="Singh A."/>
            <person name="Wilkins M.J."/>
            <person name="Karaoz U."/>
            <person name="Brodie E.L."/>
            <person name="Williams K.H."/>
            <person name="Hubbard S.S."/>
            <person name="Banfield J.F."/>
        </authorList>
    </citation>
    <scope>NUCLEOTIDE SEQUENCE [LARGE SCALE GENOMIC DNA]</scope>
</reference>
<proteinExistence type="predicted"/>
<gene>
    <name evidence="1" type="ORF">A2648_00115</name>
</gene>
<dbReference type="AlphaFoldDB" id="A0A1G2CRI5"/>
<evidence type="ECO:0000313" key="2">
    <source>
        <dbReference type="Proteomes" id="UP000178841"/>
    </source>
</evidence>
<protein>
    <submittedName>
        <fullName evidence="1">Uncharacterized protein</fullName>
    </submittedName>
</protein>
<sequence length="112" mass="13011">MKSLAEMDCNKPLVKIGDVRLNAMSQVKNTVRLQRLVEVKTVWLGEILSLIPRHKSRPPALEACRQESPPIMVEAELRNLEKIPCCFGMCIPTDELKRAKQKKFFKKFSWWN</sequence>